<proteinExistence type="predicted"/>
<accession>A0A1X0ZTK7</accession>
<protein>
    <recommendedName>
        <fullName evidence="3">DUF3168 domain-containing protein</fullName>
    </recommendedName>
</protein>
<dbReference type="OrthoDB" id="5739856at2"/>
<dbReference type="Pfam" id="PF11367">
    <property type="entry name" value="Tail_completion_gp17"/>
    <property type="match status" value="1"/>
</dbReference>
<gene>
    <name evidence="1" type="ORF">B7H17_16255</name>
</gene>
<evidence type="ECO:0000313" key="1">
    <source>
        <dbReference type="EMBL" id="ORL62906.1"/>
    </source>
</evidence>
<comment type="caution">
    <text evidence="1">The sequence shown here is derived from an EMBL/GenBank/DDBJ whole genome shotgun (WGS) entry which is preliminary data.</text>
</comment>
<name>A0A1X0ZTK7_PSEPU</name>
<dbReference type="RefSeq" id="WP_084857685.1">
    <property type="nucleotide sequence ID" value="NZ_NBWC01000024.1"/>
</dbReference>
<dbReference type="InterPro" id="IPR021508">
    <property type="entry name" value="Gp17-like"/>
</dbReference>
<dbReference type="AlphaFoldDB" id="A0A1X0ZTK7"/>
<organism evidence="1 2">
    <name type="scientific">Pseudomonas putida</name>
    <name type="common">Arthrobacter siderocapsulatus</name>
    <dbReference type="NCBI Taxonomy" id="303"/>
    <lineage>
        <taxon>Bacteria</taxon>
        <taxon>Pseudomonadati</taxon>
        <taxon>Pseudomonadota</taxon>
        <taxon>Gammaproteobacteria</taxon>
        <taxon>Pseudomonadales</taxon>
        <taxon>Pseudomonadaceae</taxon>
        <taxon>Pseudomonas</taxon>
    </lineage>
</organism>
<evidence type="ECO:0008006" key="3">
    <source>
        <dbReference type="Google" id="ProtNLM"/>
    </source>
</evidence>
<sequence length="123" mass="13620">MYPPIFPVVAADPAATALLGTDPVRFFPFGMAPQNVAKPYAVWQQVTGGEPYNRLNCRPGGSRFRLQIDAYGTTASQARAVADAIERALELTCHVVSYNGETRDPETLNYRSSFDINWIEPRV</sequence>
<dbReference type="EMBL" id="NBWC01000024">
    <property type="protein sequence ID" value="ORL62906.1"/>
    <property type="molecule type" value="Genomic_DNA"/>
</dbReference>
<reference evidence="1 2" key="1">
    <citation type="submission" date="2017-04" db="EMBL/GenBank/DDBJ databases">
        <title>Presence of VIM-2 positive Pseudomonas species in chickens and their surrounding environment.</title>
        <authorList>
            <person name="Zhang R."/>
        </authorList>
    </citation>
    <scope>NUCLEOTIDE SEQUENCE [LARGE SCALE GENOMIC DNA]</scope>
    <source>
        <strain evidence="1 2">DZ-C18</strain>
    </source>
</reference>
<dbReference type="Proteomes" id="UP000193675">
    <property type="component" value="Unassembled WGS sequence"/>
</dbReference>
<evidence type="ECO:0000313" key="2">
    <source>
        <dbReference type="Proteomes" id="UP000193675"/>
    </source>
</evidence>